<keyword evidence="1" id="KW-1133">Transmembrane helix</keyword>
<name>A0AA89BY74_PINIB</name>
<keyword evidence="1" id="KW-0812">Transmembrane</keyword>
<proteinExistence type="predicted"/>
<organism evidence="2 3">
    <name type="scientific">Pinctada imbricata</name>
    <name type="common">Atlantic pearl-oyster</name>
    <name type="synonym">Pinctada martensii</name>
    <dbReference type="NCBI Taxonomy" id="66713"/>
    <lineage>
        <taxon>Eukaryota</taxon>
        <taxon>Metazoa</taxon>
        <taxon>Spiralia</taxon>
        <taxon>Lophotrochozoa</taxon>
        <taxon>Mollusca</taxon>
        <taxon>Bivalvia</taxon>
        <taxon>Autobranchia</taxon>
        <taxon>Pteriomorphia</taxon>
        <taxon>Pterioida</taxon>
        <taxon>Pterioidea</taxon>
        <taxon>Pteriidae</taxon>
        <taxon>Pinctada</taxon>
    </lineage>
</organism>
<dbReference type="AlphaFoldDB" id="A0AA89BY74"/>
<protein>
    <submittedName>
        <fullName evidence="2">Uncharacterized protein</fullName>
    </submittedName>
</protein>
<dbReference type="EMBL" id="VSWD01000010">
    <property type="protein sequence ID" value="KAK3091978.1"/>
    <property type="molecule type" value="Genomic_DNA"/>
</dbReference>
<feature type="transmembrane region" description="Helical" evidence="1">
    <location>
        <begin position="29"/>
        <end position="56"/>
    </location>
</feature>
<keyword evidence="3" id="KW-1185">Reference proteome</keyword>
<sequence>MGIILSILSMAIYVTETGLQLNDALTQSSFLYCIIILILILGPLIISNVASAILVLRNMDFSGRTVVR</sequence>
<reference evidence="2" key="1">
    <citation type="submission" date="2019-08" db="EMBL/GenBank/DDBJ databases">
        <title>The improved chromosome-level genome for the pearl oyster Pinctada fucata martensii using PacBio sequencing and Hi-C.</title>
        <authorList>
            <person name="Zheng Z."/>
        </authorList>
    </citation>
    <scope>NUCLEOTIDE SEQUENCE</scope>
    <source>
        <strain evidence="2">ZZ-2019</strain>
        <tissue evidence="2">Adductor muscle</tissue>
    </source>
</reference>
<gene>
    <name evidence="2" type="ORF">FSP39_024156</name>
</gene>
<evidence type="ECO:0000313" key="2">
    <source>
        <dbReference type="EMBL" id="KAK3091978.1"/>
    </source>
</evidence>
<evidence type="ECO:0000313" key="3">
    <source>
        <dbReference type="Proteomes" id="UP001186944"/>
    </source>
</evidence>
<comment type="caution">
    <text evidence="2">The sequence shown here is derived from an EMBL/GenBank/DDBJ whole genome shotgun (WGS) entry which is preliminary data.</text>
</comment>
<dbReference type="Proteomes" id="UP001186944">
    <property type="component" value="Unassembled WGS sequence"/>
</dbReference>
<keyword evidence="1" id="KW-0472">Membrane</keyword>
<evidence type="ECO:0000256" key="1">
    <source>
        <dbReference type="SAM" id="Phobius"/>
    </source>
</evidence>
<accession>A0AA89BY74</accession>